<evidence type="ECO:0000313" key="3">
    <source>
        <dbReference type="EMBL" id="MBA2863736.1"/>
    </source>
</evidence>
<feature type="transmembrane region" description="Helical" evidence="1">
    <location>
        <begin position="88"/>
        <end position="106"/>
    </location>
</feature>
<evidence type="ECO:0000313" key="2">
    <source>
        <dbReference type="EMBL" id="AVB77226.1"/>
    </source>
</evidence>
<organism evidence="2 5">
    <name type="scientific">Methanococcus maripaludis</name>
    <name type="common">Methanococcus deltae</name>
    <dbReference type="NCBI Taxonomy" id="39152"/>
    <lineage>
        <taxon>Archaea</taxon>
        <taxon>Methanobacteriati</taxon>
        <taxon>Methanobacteriota</taxon>
        <taxon>Methanomada group</taxon>
        <taxon>Methanococci</taxon>
        <taxon>Methanococcales</taxon>
        <taxon>Methanococcaceae</taxon>
        <taxon>Methanococcus</taxon>
    </lineage>
</organism>
<dbReference type="Pfam" id="PF03956">
    <property type="entry name" value="Lys_export"/>
    <property type="match status" value="1"/>
</dbReference>
<evidence type="ECO:0000313" key="5">
    <source>
        <dbReference type="Proteomes" id="UP000239462"/>
    </source>
</evidence>
<dbReference type="GO" id="GO:0005886">
    <property type="term" value="C:plasma membrane"/>
    <property type="evidence" value="ECO:0007669"/>
    <property type="project" value="TreeGrafter"/>
</dbReference>
<feature type="transmembrane region" description="Helical" evidence="1">
    <location>
        <begin position="61"/>
        <end position="82"/>
    </location>
</feature>
<dbReference type="RefSeq" id="WP_104838562.1">
    <property type="nucleotide sequence ID" value="NZ_CP026606.1"/>
</dbReference>
<reference evidence="2" key="2">
    <citation type="submission" date="2018-02" db="EMBL/GenBank/DDBJ databases">
        <title>Complete genome sequence of the Methanococcus maripaludis type strain JJ (DSM 2067), a model for selenoprotein synthesis in Archaea.</title>
        <authorList>
            <person name="Poehlein A."/>
            <person name="Heym D."/>
            <person name="Quitzke V."/>
            <person name="Fersch J."/>
            <person name="Daniel R."/>
            <person name="Rother M."/>
        </authorList>
    </citation>
    <scope>NUCLEOTIDE SEQUENCE [LARGE SCALE GENOMIC DNA]</scope>
    <source>
        <strain evidence="2">DSM 2067</strain>
    </source>
</reference>
<dbReference type="KEGG" id="mmad:MMJJ_18560"/>
<keyword evidence="1" id="KW-1133">Transmembrane helix</keyword>
<dbReference type="Proteomes" id="UP000590564">
    <property type="component" value="Unassembled WGS sequence"/>
</dbReference>
<dbReference type="EMBL" id="JACDUO010000001">
    <property type="protein sequence ID" value="MBA2863736.1"/>
    <property type="molecule type" value="Genomic_DNA"/>
</dbReference>
<keyword evidence="1" id="KW-0812">Transmembrane</keyword>
<keyword evidence="1" id="KW-0472">Membrane</keyword>
<dbReference type="GO" id="GO:0015661">
    <property type="term" value="F:L-lysine efflux transmembrane transporter activity"/>
    <property type="evidence" value="ECO:0007669"/>
    <property type="project" value="InterPro"/>
</dbReference>
<accession>A0A2L1CDR3</accession>
<proteinExistence type="predicted"/>
<evidence type="ECO:0000313" key="7">
    <source>
        <dbReference type="Proteomes" id="UP000590564"/>
    </source>
</evidence>
<feature type="transmembrane region" description="Helical" evidence="1">
    <location>
        <begin position="168"/>
        <end position="193"/>
    </location>
</feature>
<dbReference type="PANTHER" id="PTHR35804">
    <property type="entry name" value="LYSINE EXPORTER LYSO"/>
    <property type="match status" value="1"/>
</dbReference>
<evidence type="ECO:0000256" key="1">
    <source>
        <dbReference type="SAM" id="Phobius"/>
    </source>
</evidence>
<dbReference type="EMBL" id="CP026606">
    <property type="protein sequence ID" value="AVB77226.1"/>
    <property type="molecule type" value="Genomic_DNA"/>
</dbReference>
<dbReference type="PANTHER" id="PTHR35804:SF1">
    <property type="entry name" value="LYSINE EXPORTER LYSO"/>
    <property type="match status" value="1"/>
</dbReference>
<feature type="transmembrane region" description="Helical" evidence="1">
    <location>
        <begin position="113"/>
        <end position="135"/>
    </location>
</feature>
<sequence>MNFTVLVLIFLILGFIVGRSMGIDFGNMYEIMLYIQILLIGIDLGKSSGLRGVKKVGKFGLLLPLFTIIGSLIGGIIASIVLNIPIKYALAIASGMGWYSLCGPILAKYSAIYGVMGFLVNLAREVLTIIGYSFVIKKFPKDMAITLGGGTSMDSTLPIIVKFGGKDIMILSFVHGFILTLLIPFITPFILMLPI</sequence>
<evidence type="ECO:0000313" key="4">
    <source>
        <dbReference type="EMBL" id="MBB6496258.1"/>
    </source>
</evidence>
<protein>
    <submittedName>
        <fullName evidence="3">Uncharacterized membrane protein YbjE (DUF340 family)</fullName>
    </submittedName>
</protein>
<evidence type="ECO:0000313" key="6">
    <source>
        <dbReference type="Proteomes" id="UP000567099"/>
    </source>
</evidence>
<dbReference type="EMBL" id="JACHED010000001">
    <property type="protein sequence ID" value="MBB6496258.1"/>
    <property type="molecule type" value="Genomic_DNA"/>
</dbReference>
<reference evidence="5" key="1">
    <citation type="journal article" date="2018" name="Genome Announc.">
        <title>Complete Genome Sequence of the Methanococcus maripaludis Type Strain JJ (DSM 2067), a Model for Selenoprotein Synthesis in Archaea.</title>
        <authorList>
            <person name="Poehlein A."/>
            <person name="Heym D."/>
            <person name="Quitzke V."/>
            <person name="Fersch J."/>
            <person name="Daniel R."/>
            <person name="Rother M."/>
        </authorList>
    </citation>
    <scope>NUCLEOTIDE SEQUENCE [LARGE SCALE GENOMIC DNA]</scope>
    <source>
        <strain evidence="5">DSM 2067</strain>
    </source>
</reference>
<gene>
    <name evidence="3" type="ORF">HNP94_000736</name>
    <name evidence="4" type="ORF">HNP96_000279</name>
    <name evidence="2" type="ORF">MMJJ_18560</name>
</gene>
<dbReference type="Proteomes" id="UP000567099">
    <property type="component" value="Unassembled WGS sequence"/>
</dbReference>
<dbReference type="InterPro" id="IPR005642">
    <property type="entry name" value="LysO"/>
</dbReference>
<dbReference type="GeneID" id="36102937"/>
<reference evidence="3 6" key="3">
    <citation type="submission" date="2020-07" db="EMBL/GenBank/DDBJ databases">
        <title>Genomic Encyclopedia of Type Strains, Phase IV (KMG-V): Genome sequencing to study the core and pangenomes of soil and plant-associated prokaryotes.</title>
        <authorList>
            <person name="Whitman W."/>
        </authorList>
    </citation>
    <scope>NUCLEOTIDE SEQUENCE [LARGE SCALE GENOMIC DNA]</scope>
    <source>
        <strain evidence="3 6">C13</strain>
        <strain evidence="4 7">D1</strain>
    </source>
</reference>
<name>A0A2L1CDR3_METMI</name>
<dbReference type="Proteomes" id="UP000239462">
    <property type="component" value="Chromosome"/>
</dbReference>
<dbReference type="AlphaFoldDB" id="A0A2L1CDR3"/>